<protein>
    <submittedName>
        <fullName evidence="1">40S ribosomal protein S23</fullName>
    </submittedName>
</protein>
<keyword evidence="1" id="KW-0687">Ribonucleoprotein</keyword>
<keyword evidence="2" id="KW-1185">Reference proteome</keyword>
<proteinExistence type="predicted"/>
<accession>A0A4D9DJ01</accession>
<comment type="caution">
    <text evidence="1">The sequence shown here is derived from an EMBL/GenBank/DDBJ whole genome shotgun (WGS) entry which is preliminary data.</text>
</comment>
<sequence>MMSPGLVYAHTEGVSSYAWKELCADPLLSLMVVVRSSCNSVLVVFHVPHAVADPHLTKPSAIPDHCTQMHDQHSVRQPWSVDAAGRAAAIPPAFLGKAKLSSEA</sequence>
<dbReference type="EMBL" id="QXTE01020363">
    <property type="protein sequence ID" value="TFJ94943.1"/>
    <property type="molecule type" value="Genomic_DNA"/>
</dbReference>
<evidence type="ECO:0000313" key="1">
    <source>
        <dbReference type="EMBL" id="TFJ94943.1"/>
    </source>
</evidence>
<organism evidence="1 2">
    <name type="scientific">Platysternon megacephalum</name>
    <name type="common">big-headed turtle</name>
    <dbReference type="NCBI Taxonomy" id="55544"/>
    <lineage>
        <taxon>Eukaryota</taxon>
        <taxon>Metazoa</taxon>
        <taxon>Chordata</taxon>
        <taxon>Craniata</taxon>
        <taxon>Vertebrata</taxon>
        <taxon>Euteleostomi</taxon>
        <taxon>Archelosauria</taxon>
        <taxon>Testudinata</taxon>
        <taxon>Testudines</taxon>
        <taxon>Cryptodira</taxon>
        <taxon>Durocryptodira</taxon>
        <taxon>Testudinoidea</taxon>
        <taxon>Platysternidae</taxon>
        <taxon>Platysternon</taxon>
    </lineage>
</organism>
<dbReference type="GO" id="GO:0005840">
    <property type="term" value="C:ribosome"/>
    <property type="evidence" value="ECO:0007669"/>
    <property type="project" value="UniProtKB-KW"/>
</dbReference>
<keyword evidence="1" id="KW-0689">Ribosomal protein</keyword>
<evidence type="ECO:0000313" key="2">
    <source>
        <dbReference type="Proteomes" id="UP000297703"/>
    </source>
</evidence>
<gene>
    <name evidence="1" type="ORF">DR999_PMT23748</name>
</gene>
<dbReference type="Proteomes" id="UP000297703">
    <property type="component" value="Unassembled WGS sequence"/>
</dbReference>
<name>A0A4D9DJ01_9SAUR</name>
<reference evidence="1 2" key="2">
    <citation type="submission" date="2019-04" db="EMBL/GenBank/DDBJ databases">
        <title>The genome sequence of big-headed turtle.</title>
        <authorList>
            <person name="Gong S."/>
        </authorList>
    </citation>
    <scope>NUCLEOTIDE SEQUENCE [LARGE SCALE GENOMIC DNA]</scope>
    <source>
        <strain evidence="1">DO16091913</strain>
        <tissue evidence="1">Muscle</tissue>
    </source>
</reference>
<dbReference type="AlphaFoldDB" id="A0A4D9DJ01"/>
<reference evidence="1 2" key="1">
    <citation type="submission" date="2019-04" db="EMBL/GenBank/DDBJ databases">
        <title>Draft genome of the big-headed turtle Platysternon megacephalum.</title>
        <authorList>
            <person name="Gong S."/>
        </authorList>
    </citation>
    <scope>NUCLEOTIDE SEQUENCE [LARGE SCALE GENOMIC DNA]</scope>
    <source>
        <strain evidence="1">DO16091913</strain>
        <tissue evidence="1">Muscle</tissue>
    </source>
</reference>